<reference evidence="10" key="1">
    <citation type="journal article" date="2023" name="Mol. Phylogenet. Evol.">
        <title>Genome-scale phylogeny and comparative genomics of the fungal order Sordariales.</title>
        <authorList>
            <person name="Hensen N."/>
            <person name="Bonometti L."/>
            <person name="Westerberg I."/>
            <person name="Brannstrom I.O."/>
            <person name="Guillou S."/>
            <person name="Cros-Aarteil S."/>
            <person name="Calhoun S."/>
            <person name="Haridas S."/>
            <person name="Kuo A."/>
            <person name="Mondo S."/>
            <person name="Pangilinan J."/>
            <person name="Riley R."/>
            <person name="LaButti K."/>
            <person name="Andreopoulos B."/>
            <person name="Lipzen A."/>
            <person name="Chen C."/>
            <person name="Yan M."/>
            <person name="Daum C."/>
            <person name="Ng V."/>
            <person name="Clum A."/>
            <person name="Steindorff A."/>
            <person name="Ohm R.A."/>
            <person name="Martin F."/>
            <person name="Silar P."/>
            <person name="Natvig D.O."/>
            <person name="Lalanne C."/>
            <person name="Gautier V."/>
            <person name="Ament-Velasquez S.L."/>
            <person name="Kruys A."/>
            <person name="Hutchinson M.I."/>
            <person name="Powell A.J."/>
            <person name="Barry K."/>
            <person name="Miller A.N."/>
            <person name="Grigoriev I.V."/>
            <person name="Debuchy R."/>
            <person name="Gladieux P."/>
            <person name="Hiltunen Thoren M."/>
            <person name="Johannesson H."/>
        </authorList>
    </citation>
    <scope>NUCLEOTIDE SEQUENCE [LARGE SCALE GENOMIC DNA]</scope>
    <source>
        <strain evidence="10">CBS 340.73</strain>
    </source>
</reference>
<dbReference type="InterPro" id="IPR001128">
    <property type="entry name" value="Cyt_P450"/>
</dbReference>
<evidence type="ECO:0000313" key="9">
    <source>
        <dbReference type="EMBL" id="KAK3939618.1"/>
    </source>
</evidence>
<dbReference type="PANTHER" id="PTHR24305:SF232">
    <property type="entry name" value="P450, PUTATIVE (EUROFUNG)-RELATED"/>
    <property type="match status" value="1"/>
</dbReference>
<dbReference type="Pfam" id="PF00067">
    <property type="entry name" value="p450"/>
    <property type="match status" value="2"/>
</dbReference>
<dbReference type="SUPFAM" id="SSF48264">
    <property type="entry name" value="Cytochrome P450"/>
    <property type="match status" value="1"/>
</dbReference>
<keyword evidence="8" id="KW-0812">Transmembrane</keyword>
<accession>A0AAN6S4F1</accession>
<comment type="cofactor">
    <cofactor evidence="1 6">
        <name>heme</name>
        <dbReference type="ChEBI" id="CHEBI:30413"/>
    </cofactor>
</comment>
<evidence type="ECO:0000256" key="8">
    <source>
        <dbReference type="SAM" id="Phobius"/>
    </source>
</evidence>
<dbReference type="PROSITE" id="PS00086">
    <property type="entry name" value="CYTOCHROME_P450"/>
    <property type="match status" value="1"/>
</dbReference>
<dbReference type="GO" id="GO:0004497">
    <property type="term" value="F:monooxygenase activity"/>
    <property type="evidence" value="ECO:0007669"/>
    <property type="project" value="UniProtKB-KW"/>
</dbReference>
<dbReference type="GO" id="GO:0016705">
    <property type="term" value="F:oxidoreductase activity, acting on paired donors, with incorporation or reduction of molecular oxygen"/>
    <property type="evidence" value="ECO:0007669"/>
    <property type="project" value="InterPro"/>
</dbReference>
<keyword evidence="3 6" id="KW-0349">Heme</keyword>
<keyword evidence="4 6" id="KW-0479">Metal-binding</keyword>
<keyword evidence="7" id="KW-0503">Monooxygenase</keyword>
<dbReference type="PRINTS" id="PR00385">
    <property type="entry name" value="P450"/>
</dbReference>
<dbReference type="InterPro" id="IPR036396">
    <property type="entry name" value="Cyt_P450_sf"/>
</dbReference>
<gene>
    <name evidence="9" type="ORF">QBC46DRAFT_437076</name>
</gene>
<sequence length="591" mass="66578">MAALPAFGGLLPFPTLSFQFLGLLTAILFVGGYLVRRALLPKPIPGVPYRKANAEKLLGNGLEMLAWKKEHGEMFGYLAKMAVELNAPIFQIFVHPFGKPWVVIADNRESNDIMARRTSRDFDRSRFLGDLLSSLSPEFHFHMPTGERWKSHRKLLADTMSPAFLSEVAGPQMWKSTMKAIELWQVKERLAEGRPFSITEDLRKAAYEIIWTATFGFETGAMKVQSDLLSSLPKFENLPHIDQAVDFPAATDPPIFKAGLALNDALQGGIQSLVPRLHLFLAYNAVPSLRAARSLKNRVIEGEIKKAIEKFSTKTDVKWEDQNNLRRYMKSAMDMVIARELQSARKEGRAPEPLSRIIQDELFSFMLAGNEVYTLVVWTLKFLTAHQDVQARLRQELHDQLKQALETGATPTASEIGAAKLPYFDAVMEESLRCGEITQTNIRTTQRDVIILGHHVPKDTEVLMLNNGPGVFLPPLHVDEGLRSETSRGAVDKIGEWDLKGMRDFDPSRWLVEDDQEQISFNPSAGPRHSFGAGPRGCFGRKWAMLEVRIMVVLIIWKFRLEEIPEPLGSFKPKPGLAHRPEMAFVRLTAL</sequence>
<evidence type="ECO:0000256" key="3">
    <source>
        <dbReference type="ARBA" id="ARBA00022617"/>
    </source>
</evidence>
<organism evidence="9 10">
    <name type="scientific">Diplogelasinospora grovesii</name>
    <dbReference type="NCBI Taxonomy" id="303347"/>
    <lineage>
        <taxon>Eukaryota</taxon>
        <taxon>Fungi</taxon>
        <taxon>Dikarya</taxon>
        <taxon>Ascomycota</taxon>
        <taxon>Pezizomycotina</taxon>
        <taxon>Sordariomycetes</taxon>
        <taxon>Sordariomycetidae</taxon>
        <taxon>Sordariales</taxon>
        <taxon>Diplogelasinosporaceae</taxon>
        <taxon>Diplogelasinospora</taxon>
    </lineage>
</organism>
<evidence type="ECO:0000256" key="5">
    <source>
        <dbReference type="ARBA" id="ARBA00023004"/>
    </source>
</evidence>
<keyword evidence="7" id="KW-0560">Oxidoreductase</keyword>
<dbReference type="GO" id="GO:0005506">
    <property type="term" value="F:iron ion binding"/>
    <property type="evidence" value="ECO:0007669"/>
    <property type="project" value="InterPro"/>
</dbReference>
<dbReference type="Proteomes" id="UP001303473">
    <property type="component" value="Unassembled WGS sequence"/>
</dbReference>
<evidence type="ECO:0000256" key="4">
    <source>
        <dbReference type="ARBA" id="ARBA00022723"/>
    </source>
</evidence>
<feature type="binding site" description="axial binding residue" evidence="6">
    <location>
        <position position="538"/>
    </location>
    <ligand>
        <name>heme</name>
        <dbReference type="ChEBI" id="CHEBI:30413"/>
    </ligand>
    <ligandPart>
        <name>Fe</name>
        <dbReference type="ChEBI" id="CHEBI:18248"/>
    </ligandPart>
</feature>
<name>A0AAN6S4F1_9PEZI</name>
<evidence type="ECO:0000256" key="1">
    <source>
        <dbReference type="ARBA" id="ARBA00001971"/>
    </source>
</evidence>
<dbReference type="EMBL" id="MU853808">
    <property type="protein sequence ID" value="KAK3939618.1"/>
    <property type="molecule type" value="Genomic_DNA"/>
</dbReference>
<evidence type="ECO:0000256" key="6">
    <source>
        <dbReference type="PIRSR" id="PIRSR602401-1"/>
    </source>
</evidence>
<dbReference type="InterPro" id="IPR050121">
    <property type="entry name" value="Cytochrome_P450_monoxygenase"/>
</dbReference>
<evidence type="ECO:0000256" key="2">
    <source>
        <dbReference type="ARBA" id="ARBA00010617"/>
    </source>
</evidence>
<dbReference type="Gene3D" id="1.10.630.10">
    <property type="entry name" value="Cytochrome P450"/>
    <property type="match status" value="1"/>
</dbReference>
<dbReference type="PANTHER" id="PTHR24305">
    <property type="entry name" value="CYTOCHROME P450"/>
    <property type="match status" value="1"/>
</dbReference>
<evidence type="ECO:0000313" key="10">
    <source>
        <dbReference type="Proteomes" id="UP001303473"/>
    </source>
</evidence>
<evidence type="ECO:0000256" key="7">
    <source>
        <dbReference type="RuleBase" id="RU000461"/>
    </source>
</evidence>
<dbReference type="InterPro" id="IPR002401">
    <property type="entry name" value="Cyt_P450_E_grp-I"/>
</dbReference>
<proteinExistence type="inferred from homology"/>
<dbReference type="InterPro" id="IPR017972">
    <property type="entry name" value="Cyt_P450_CS"/>
</dbReference>
<keyword evidence="8" id="KW-1133">Transmembrane helix</keyword>
<protein>
    <submittedName>
        <fullName evidence="9">Cytochrome P450</fullName>
    </submittedName>
</protein>
<keyword evidence="10" id="KW-1185">Reference proteome</keyword>
<dbReference type="AlphaFoldDB" id="A0AAN6S4F1"/>
<comment type="similarity">
    <text evidence="2 7">Belongs to the cytochrome P450 family.</text>
</comment>
<dbReference type="GO" id="GO:0020037">
    <property type="term" value="F:heme binding"/>
    <property type="evidence" value="ECO:0007669"/>
    <property type="project" value="InterPro"/>
</dbReference>
<dbReference type="PRINTS" id="PR00463">
    <property type="entry name" value="EP450I"/>
</dbReference>
<keyword evidence="8" id="KW-0472">Membrane</keyword>
<comment type="caution">
    <text evidence="9">The sequence shown here is derived from an EMBL/GenBank/DDBJ whole genome shotgun (WGS) entry which is preliminary data.</text>
</comment>
<feature type="transmembrane region" description="Helical" evidence="8">
    <location>
        <begin position="16"/>
        <end position="35"/>
    </location>
</feature>
<keyword evidence="5 6" id="KW-0408">Iron</keyword>